<evidence type="ECO:0000313" key="2">
    <source>
        <dbReference type="Proteomes" id="UP000326939"/>
    </source>
</evidence>
<dbReference type="InterPro" id="IPR036691">
    <property type="entry name" value="Endo/exonu/phosph_ase_sf"/>
</dbReference>
<dbReference type="Gene3D" id="3.60.10.10">
    <property type="entry name" value="Endonuclease/exonuclease/phosphatase"/>
    <property type="match status" value="1"/>
</dbReference>
<evidence type="ECO:0000313" key="1">
    <source>
        <dbReference type="EMBL" id="KAB5545462.1"/>
    </source>
</evidence>
<organism evidence="1 2">
    <name type="scientific">Salix brachista</name>
    <dbReference type="NCBI Taxonomy" id="2182728"/>
    <lineage>
        <taxon>Eukaryota</taxon>
        <taxon>Viridiplantae</taxon>
        <taxon>Streptophyta</taxon>
        <taxon>Embryophyta</taxon>
        <taxon>Tracheophyta</taxon>
        <taxon>Spermatophyta</taxon>
        <taxon>Magnoliopsida</taxon>
        <taxon>eudicotyledons</taxon>
        <taxon>Gunneridae</taxon>
        <taxon>Pentapetalae</taxon>
        <taxon>rosids</taxon>
        <taxon>fabids</taxon>
        <taxon>Malpighiales</taxon>
        <taxon>Salicaceae</taxon>
        <taxon>Saliceae</taxon>
        <taxon>Salix</taxon>
    </lineage>
</organism>
<evidence type="ECO:0008006" key="3">
    <source>
        <dbReference type="Google" id="ProtNLM"/>
    </source>
</evidence>
<keyword evidence="2" id="KW-1185">Reference proteome</keyword>
<protein>
    <recommendedName>
        <fullName evidence="3">Reverse transcriptase zinc-binding domain-containing protein</fullName>
    </recommendedName>
</protein>
<comment type="caution">
    <text evidence="1">The sequence shown here is derived from an EMBL/GenBank/DDBJ whole genome shotgun (WGS) entry which is preliminary data.</text>
</comment>
<reference evidence="2" key="1">
    <citation type="journal article" date="2019" name="Gigascience">
        <title>De novo genome assembly of the endangered Acer yangbiense, a plant species with extremely small populations endemic to Yunnan Province, China.</title>
        <authorList>
            <person name="Yang J."/>
            <person name="Wariss H.M."/>
            <person name="Tao L."/>
            <person name="Zhang R."/>
            <person name="Yun Q."/>
            <person name="Hollingsworth P."/>
            <person name="Dao Z."/>
            <person name="Luo G."/>
            <person name="Guo H."/>
            <person name="Ma Y."/>
            <person name="Sun W."/>
        </authorList>
    </citation>
    <scope>NUCLEOTIDE SEQUENCE [LARGE SCALE GENOMIC DNA]</scope>
    <source>
        <strain evidence="2">cv. br00</strain>
    </source>
</reference>
<dbReference type="AlphaFoldDB" id="A0A5N5LS69"/>
<dbReference type="EMBL" id="VDCV01000008">
    <property type="protein sequence ID" value="KAB5545462.1"/>
    <property type="molecule type" value="Genomic_DNA"/>
</dbReference>
<name>A0A5N5LS69_9ROSI</name>
<proteinExistence type="predicted"/>
<dbReference type="Proteomes" id="UP000326939">
    <property type="component" value="Chromosome 8"/>
</dbReference>
<sequence>MAVMLPKILPQHWEALTNIEDHPNGRIVVGWDASKFHLRYLDSSAQWLTCEMQSHPSHSGMKITFVYGFNTYVERTALWNYVQRASVCNKDIPWAILGDFNAILRPGDRSGGASDWQLHHGDFPECINRSFLQQVPYNGIRLSWHNGQTGNNTIMKKLDWPPNARAKSAFKFLNQWADHGDFQDIVQRVWSQTIPVKWDEVQLKLDRDPSNDRLKETEREQARLPQAPCILCGEQAEDHNHLFLCVYAAEVWKIISHKAQIHWPTIQWDMAWTWATEEFNTGHKAKLLGPGGGVGFDGVLGAGWFEGPYPVGFFPAVPPGLGSCWAGGYGRGLEEASGEGQGFGRVFNVFSFRLRSPCGRLWDAVHGRLVEPMRGWSRAARFWRRGPRSSGARALVWAPCFSLGPPASVCWASSQVLFGEAYGDCRLGSFWVFGWASH</sequence>
<gene>
    <name evidence="1" type="ORF">DKX38_013574</name>
</gene>
<accession>A0A5N5LS69</accession>
<dbReference type="SUPFAM" id="SSF56219">
    <property type="entry name" value="DNase I-like"/>
    <property type="match status" value="1"/>
</dbReference>